<name>A0ABN9TLX0_9DINO</name>
<dbReference type="Proteomes" id="UP001189429">
    <property type="component" value="Unassembled WGS sequence"/>
</dbReference>
<organism evidence="2 3">
    <name type="scientific">Prorocentrum cordatum</name>
    <dbReference type="NCBI Taxonomy" id="2364126"/>
    <lineage>
        <taxon>Eukaryota</taxon>
        <taxon>Sar</taxon>
        <taxon>Alveolata</taxon>
        <taxon>Dinophyceae</taxon>
        <taxon>Prorocentrales</taxon>
        <taxon>Prorocentraceae</taxon>
        <taxon>Prorocentrum</taxon>
    </lineage>
</organism>
<sequence>MATGGDPPRFPRSRGERSEAARRARAAADAAVRHARARAGELEKEVARLREVIAGLTGGVPAAEPGSWQDREAAARPALILASGGRPVPGAVRFRRNTALHAARAPAAGFAAAPRAGLAWAAAGPRLGGVLGRGAAAAVVCEVEICECEVPARPSPPAPPRRELPEAADARRTPLSSALSEQLGLLQGDLAKLSERKGALEEGAELTVELEALPQRLCALEALSEQLVSPKGDVAAWSERHGALAEGAEPTVELEAPSGRLGALEEGAEPTVELQDDLAALSVRQGALEEGAEARGELEVLSQRPCAQEATSEQLVLQKGDLAARSERLGALEEGTEPKGEREVLSKPMNAREARGEQKEAQKASRLAFSESLFYFLDDFSVAAVLCVAIGPKTGVEALLSSAEARFLGVSPSTAGWPDAEERERILEGRLQVVQMPRGVRGPLDD</sequence>
<evidence type="ECO:0000313" key="3">
    <source>
        <dbReference type="Proteomes" id="UP001189429"/>
    </source>
</evidence>
<evidence type="ECO:0000256" key="1">
    <source>
        <dbReference type="SAM" id="MobiDB-lite"/>
    </source>
</evidence>
<accession>A0ABN9TLX0</accession>
<feature type="region of interest" description="Disordered" evidence="1">
    <location>
        <begin position="151"/>
        <end position="175"/>
    </location>
</feature>
<gene>
    <name evidence="2" type="ORF">PCOR1329_LOCUS40245</name>
</gene>
<keyword evidence="3" id="KW-1185">Reference proteome</keyword>
<comment type="caution">
    <text evidence="2">The sequence shown here is derived from an EMBL/GenBank/DDBJ whole genome shotgun (WGS) entry which is preliminary data.</text>
</comment>
<protein>
    <submittedName>
        <fullName evidence="2">Uncharacterized protein</fullName>
    </submittedName>
</protein>
<feature type="compositionally biased region" description="Basic and acidic residues" evidence="1">
    <location>
        <begin position="13"/>
        <end position="22"/>
    </location>
</feature>
<proteinExistence type="predicted"/>
<reference evidence="2" key="1">
    <citation type="submission" date="2023-10" db="EMBL/GenBank/DDBJ databases">
        <authorList>
            <person name="Chen Y."/>
            <person name="Shah S."/>
            <person name="Dougan E. K."/>
            <person name="Thang M."/>
            <person name="Chan C."/>
        </authorList>
    </citation>
    <scope>NUCLEOTIDE SEQUENCE [LARGE SCALE GENOMIC DNA]</scope>
</reference>
<feature type="region of interest" description="Disordered" evidence="1">
    <location>
        <begin position="329"/>
        <end position="360"/>
    </location>
</feature>
<dbReference type="EMBL" id="CAUYUJ010014852">
    <property type="protein sequence ID" value="CAK0846862.1"/>
    <property type="molecule type" value="Genomic_DNA"/>
</dbReference>
<feature type="compositionally biased region" description="Basic and acidic residues" evidence="1">
    <location>
        <begin position="160"/>
        <end position="172"/>
    </location>
</feature>
<feature type="region of interest" description="Disordered" evidence="1">
    <location>
        <begin position="1"/>
        <end position="27"/>
    </location>
</feature>
<evidence type="ECO:0000313" key="2">
    <source>
        <dbReference type="EMBL" id="CAK0846862.1"/>
    </source>
</evidence>